<proteinExistence type="predicted"/>
<evidence type="ECO:0000313" key="2">
    <source>
        <dbReference type="EMBL" id="AMY72145.1"/>
    </source>
</evidence>
<keyword evidence="3" id="KW-1185">Reference proteome</keyword>
<reference evidence="2 3" key="1">
    <citation type="submission" date="2015-09" db="EMBL/GenBank/DDBJ databases">
        <title>Complete genome sequence of Defluviimonas alba cai42t isolated from an oilfield in Xinjiang.</title>
        <authorList>
            <person name="Geng S."/>
            <person name="Pan X."/>
            <person name="Wu X."/>
        </authorList>
    </citation>
    <scope>NUCLEOTIDE SEQUENCE [LARGE SCALE GENOMIC DNA]</scope>
    <source>
        <strain evidence="3">cai42</strain>
        <plasmid evidence="3">cai42_Plasmidb</plasmid>
    </source>
</reference>
<evidence type="ECO:0000256" key="1">
    <source>
        <dbReference type="SAM" id="MobiDB-lite"/>
    </source>
</evidence>
<evidence type="ECO:0000313" key="3">
    <source>
        <dbReference type="Proteomes" id="UP000076128"/>
    </source>
</evidence>
<name>A0A159Z975_9RHOB</name>
<sequence>MMVAASPDRRNAMRLITAAELDHQPEAVLHSKFMCVSRFLHRTDATTTARRNALASLENINRAIIKRRLKGPGCNPALRALGRAHHASRLRECRQVGRLQRLFHLRHRSPFLNAAIRALAYRGVTMLVRIPRPASRPARKGTDPTNPLRHEASGRTSSRSGLRAKSPRPDRVIDAPTPKDVPEGTIRIGQPPG</sequence>
<dbReference type="EMBL" id="CP012663">
    <property type="protein sequence ID" value="AMY72145.1"/>
    <property type="molecule type" value="Genomic_DNA"/>
</dbReference>
<protein>
    <submittedName>
        <fullName evidence="2">Uncharacterized protein</fullName>
    </submittedName>
</protein>
<accession>A0A159Z975</accession>
<dbReference type="AlphaFoldDB" id="A0A159Z975"/>
<dbReference type="KEGG" id="daa:AKL17_2p0023"/>
<organism evidence="2 3">
    <name type="scientific">Frigidibacter mobilis</name>
    <dbReference type="NCBI Taxonomy" id="1335048"/>
    <lineage>
        <taxon>Bacteria</taxon>
        <taxon>Pseudomonadati</taxon>
        <taxon>Pseudomonadota</taxon>
        <taxon>Alphaproteobacteria</taxon>
        <taxon>Rhodobacterales</taxon>
        <taxon>Paracoccaceae</taxon>
        <taxon>Frigidibacter</taxon>
    </lineage>
</organism>
<gene>
    <name evidence="2" type="ORF">AKL17_2p0023</name>
</gene>
<dbReference type="PATRIC" id="fig|1335048.3.peg.5111"/>
<feature type="region of interest" description="Disordered" evidence="1">
    <location>
        <begin position="132"/>
        <end position="193"/>
    </location>
</feature>
<geneLocation type="plasmid" evidence="3">
    <name>cai42_Plasmidb</name>
</geneLocation>
<keyword evidence="2" id="KW-0614">Plasmid</keyword>
<dbReference type="Proteomes" id="UP000076128">
    <property type="component" value="Plasmid pcai42B"/>
</dbReference>